<organism evidence="2 3">
    <name type="scientific">Aureimonas pseudogalii</name>
    <dbReference type="NCBI Taxonomy" id="1744844"/>
    <lineage>
        <taxon>Bacteria</taxon>
        <taxon>Pseudomonadati</taxon>
        <taxon>Pseudomonadota</taxon>
        <taxon>Alphaproteobacteria</taxon>
        <taxon>Hyphomicrobiales</taxon>
        <taxon>Aurantimonadaceae</taxon>
        <taxon>Aureimonas</taxon>
    </lineage>
</organism>
<evidence type="ECO:0008006" key="4">
    <source>
        <dbReference type="Google" id="ProtNLM"/>
    </source>
</evidence>
<dbReference type="EMBL" id="JACIEK010000019">
    <property type="protein sequence ID" value="MBB4000364.1"/>
    <property type="molecule type" value="Genomic_DNA"/>
</dbReference>
<gene>
    <name evidence="2" type="ORF">GGR04_004241</name>
</gene>
<comment type="caution">
    <text evidence="2">The sequence shown here is derived from an EMBL/GenBank/DDBJ whole genome shotgun (WGS) entry which is preliminary data.</text>
</comment>
<feature type="region of interest" description="Disordered" evidence="1">
    <location>
        <begin position="1"/>
        <end position="22"/>
    </location>
</feature>
<sequence>MRQVRNVARFRSPSPAGRRGEVREDSMRELVNCILARSVLALGLAWTSSVSAAPLAPFKDDLFAYPQPVASRAAGVFLDVPYDEARDIDRRDEIPERRVQRRYVDLEPNRTLQEHVFGTRAGPLRWTSVGEISAPRFVVVFVHGRNGDRRLGMNDWTFGGNFNRLKNLASRNAGLYATFDGGTLGAEDAQRAGTLIQELAARHAGAPVLLACGSMGGELCWTALADPKVADVVEGLIVLGGSSDVSRLDRAVPRGRMLPILVAHGTRDKVYDYVRQEGFVEAVRVRRPGYPIRFVGFDGGNHGTPIRMIDWRETLDWVLAQ</sequence>
<keyword evidence="3" id="KW-1185">Reference proteome</keyword>
<dbReference type="AlphaFoldDB" id="A0A7W6MM25"/>
<proteinExistence type="predicted"/>
<dbReference type="SUPFAM" id="SSF53474">
    <property type="entry name" value="alpha/beta-Hydrolases"/>
    <property type="match status" value="1"/>
</dbReference>
<dbReference type="Proteomes" id="UP000542776">
    <property type="component" value="Unassembled WGS sequence"/>
</dbReference>
<dbReference type="InterPro" id="IPR029058">
    <property type="entry name" value="AB_hydrolase_fold"/>
</dbReference>
<name>A0A7W6MM25_9HYPH</name>
<reference evidence="2 3" key="1">
    <citation type="submission" date="2020-08" db="EMBL/GenBank/DDBJ databases">
        <title>Genomic Encyclopedia of Type Strains, Phase IV (KMG-IV): sequencing the most valuable type-strain genomes for metagenomic binning, comparative biology and taxonomic classification.</title>
        <authorList>
            <person name="Goeker M."/>
        </authorList>
    </citation>
    <scope>NUCLEOTIDE SEQUENCE [LARGE SCALE GENOMIC DNA]</scope>
    <source>
        <strain evidence="2 3">DSM 102238</strain>
    </source>
</reference>
<evidence type="ECO:0000313" key="3">
    <source>
        <dbReference type="Proteomes" id="UP000542776"/>
    </source>
</evidence>
<dbReference type="RefSeq" id="WP_183202145.1">
    <property type="nucleotide sequence ID" value="NZ_JACIEK010000019.1"/>
</dbReference>
<protein>
    <recommendedName>
        <fullName evidence="4">Alpha/beta hydrolase</fullName>
    </recommendedName>
</protein>
<evidence type="ECO:0000256" key="1">
    <source>
        <dbReference type="SAM" id="MobiDB-lite"/>
    </source>
</evidence>
<dbReference type="Gene3D" id="3.40.50.1820">
    <property type="entry name" value="alpha/beta hydrolase"/>
    <property type="match status" value="1"/>
</dbReference>
<evidence type="ECO:0000313" key="2">
    <source>
        <dbReference type="EMBL" id="MBB4000364.1"/>
    </source>
</evidence>
<accession>A0A7W6MM25</accession>